<dbReference type="InterPro" id="IPR050397">
    <property type="entry name" value="Env_Response_Regulators"/>
</dbReference>
<dbReference type="SMART" id="SM00100">
    <property type="entry name" value="cNMP"/>
    <property type="match status" value="1"/>
</dbReference>
<evidence type="ECO:0000256" key="3">
    <source>
        <dbReference type="ARBA" id="ARBA00023159"/>
    </source>
</evidence>
<evidence type="ECO:0000259" key="5">
    <source>
        <dbReference type="PROSITE" id="PS50042"/>
    </source>
</evidence>
<evidence type="ECO:0000313" key="7">
    <source>
        <dbReference type="EMBL" id="MFC5468347.1"/>
    </source>
</evidence>
<keyword evidence="8" id="KW-1185">Reference proteome</keyword>
<dbReference type="PRINTS" id="PR00034">
    <property type="entry name" value="HTHCRP"/>
</dbReference>
<feature type="domain" description="Cyclic nucleotide-binding" evidence="5">
    <location>
        <begin position="14"/>
        <end position="117"/>
    </location>
</feature>
<keyword evidence="4" id="KW-0804">Transcription</keyword>
<evidence type="ECO:0000313" key="8">
    <source>
        <dbReference type="Proteomes" id="UP001596105"/>
    </source>
</evidence>
<dbReference type="Pfam" id="PF00027">
    <property type="entry name" value="cNMP_binding"/>
    <property type="match status" value="1"/>
</dbReference>
<dbReference type="SUPFAM" id="SSF46785">
    <property type="entry name" value="Winged helix' DNA-binding domain"/>
    <property type="match status" value="1"/>
</dbReference>
<dbReference type="CDD" id="cd00038">
    <property type="entry name" value="CAP_ED"/>
    <property type="match status" value="1"/>
</dbReference>
<protein>
    <submittedName>
        <fullName evidence="7">Crp/Fnr family transcriptional regulator</fullName>
    </submittedName>
</protein>
<comment type="caution">
    <text evidence="7">The sequence shown here is derived from an EMBL/GenBank/DDBJ whole genome shotgun (WGS) entry which is preliminary data.</text>
</comment>
<reference evidence="8" key="1">
    <citation type="journal article" date="2019" name="Int. J. Syst. Evol. Microbiol.">
        <title>The Global Catalogue of Microorganisms (GCM) 10K type strain sequencing project: providing services to taxonomists for standard genome sequencing and annotation.</title>
        <authorList>
            <consortium name="The Broad Institute Genomics Platform"/>
            <consortium name="The Broad Institute Genome Sequencing Center for Infectious Disease"/>
            <person name="Wu L."/>
            <person name="Ma J."/>
        </authorList>
    </citation>
    <scope>NUCLEOTIDE SEQUENCE [LARGE SCALE GENOMIC DNA]</scope>
    <source>
        <strain evidence="8">CCUG 57113</strain>
    </source>
</reference>
<dbReference type="Gene3D" id="2.60.120.10">
    <property type="entry name" value="Jelly Rolls"/>
    <property type="match status" value="1"/>
</dbReference>
<dbReference type="InterPro" id="IPR014710">
    <property type="entry name" value="RmlC-like_jellyroll"/>
</dbReference>
<dbReference type="RefSeq" id="WP_209748720.1">
    <property type="nucleotide sequence ID" value="NZ_JBHSMH010000011.1"/>
</dbReference>
<dbReference type="Pfam" id="PF13545">
    <property type="entry name" value="HTH_Crp_2"/>
    <property type="match status" value="1"/>
</dbReference>
<evidence type="ECO:0000256" key="1">
    <source>
        <dbReference type="ARBA" id="ARBA00023015"/>
    </source>
</evidence>
<dbReference type="Proteomes" id="UP001596105">
    <property type="component" value="Unassembled WGS sequence"/>
</dbReference>
<dbReference type="PROSITE" id="PS51063">
    <property type="entry name" value="HTH_CRP_2"/>
    <property type="match status" value="1"/>
</dbReference>
<feature type="domain" description="HTH crp-type" evidence="6">
    <location>
        <begin position="148"/>
        <end position="221"/>
    </location>
</feature>
<organism evidence="7 8">
    <name type="scientific">Cohnella suwonensis</name>
    <dbReference type="NCBI Taxonomy" id="696072"/>
    <lineage>
        <taxon>Bacteria</taxon>
        <taxon>Bacillati</taxon>
        <taxon>Bacillota</taxon>
        <taxon>Bacilli</taxon>
        <taxon>Bacillales</taxon>
        <taxon>Paenibacillaceae</taxon>
        <taxon>Cohnella</taxon>
    </lineage>
</organism>
<evidence type="ECO:0000259" key="6">
    <source>
        <dbReference type="PROSITE" id="PS51063"/>
    </source>
</evidence>
<keyword evidence="1" id="KW-0805">Transcription regulation</keyword>
<dbReference type="InterPro" id="IPR000595">
    <property type="entry name" value="cNMP-bd_dom"/>
</dbReference>
<dbReference type="InterPro" id="IPR036390">
    <property type="entry name" value="WH_DNA-bd_sf"/>
</dbReference>
<dbReference type="InterPro" id="IPR012318">
    <property type="entry name" value="HTH_CRP"/>
</dbReference>
<evidence type="ECO:0000256" key="2">
    <source>
        <dbReference type="ARBA" id="ARBA00023125"/>
    </source>
</evidence>
<dbReference type="PROSITE" id="PS50042">
    <property type="entry name" value="CNMP_BINDING_3"/>
    <property type="match status" value="1"/>
</dbReference>
<dbReference type="EMBL" id="JBHSMH010000011">
    <property type="protein sequence ID" value="MFC5468347.1"/>
    <property type="molecule type" value="Genomic_DNA"/>
</dbReference>
<proteinExistence type="predicted"/>
<dbReference type="Gene3D" id="1.10.10.10">
    <property type="entry name" value="Winged helix-like DNA-binding domain superfamily/Winged helix DNA-binding domain"/>
    <property type="match status" value="1"/>
</dbReference>
<dbReference type="SMART" id="SM00419">
    <property type="entry name" value="HTH_CRP"/>
    <property type="match status" value="1"/>
</dbReference>
<dbReference type="PROSITE" id="PS00889">
    <property type="entry name" value="CNMP_BINDING_2"/>
    <property type="match status" value="1"/>
</dbReference>
<gene>
    <name evidence="7" type="ORF">ACFPPD_06415</name>
</gene>
<dbReference type="PANTHER" id="PTHR24567:SF74">
    <property type="entry name" value="HTH-TYPE TRANSCRIPTIONAL REGULATOR ARCR"/>
    <property type="match status" value="1"/>
</dbReference>
<sequence length="231" mass="26463">MPVDGGKLRSSIPFFREIEPSLIDRLIPYMHQKSYRKGELIFLEGDEGNEIFFIGSGSVSIYTFDKSKKIALASLREGEAFGEMAIMKPGLARSATAECLTPTKLYSLRRRDFLLLMEYDRNIAFHLLDYTMERLRRANRQIYDLTFLNVRSRIMNRLLSMAADYAPGQQTDVVLPVKMTHQQLADRVGAARETASKALQELQDENLISIQDKRIAIPDVRLLKARLDEED</sequence>
<name>A0ABW0LTN2_9BACL</name>
<keyword evidence="3" id="KW-0010">Activator</keyword>
<dbReference type="InterPro" id="IPR018490">
    <property type="entry name" value="cNMP-bd_dom_sf"/>
</dbReference>
<dbReference type="InterPro" id="IPR018488">
    <property type="entry name" value="cNMP-bd_CS"/>
</dbReference>
<evidence type="ECO:0000256" key="4">
    <source>
        <dbReference type="ARBA" id="ARBA00023163"/>
    </source>
</evidence>
<keyword evidence="2" id="KW-0238">DNA-binding</keyword>
<dbReference type="SUPFAM" id="SSF51206">
    <property type="entry name" value="cAMP-binding domain-like"/>
    <property type="match status" value="1"/>
</dbReference>
<dbReference type="InterPro" id="IPR036388">
    <property type="entry name" value="WH-like_DNA-bd_sf"/>
</dbReference>
<dbReference type="PANTHER" id="PTHR24567">
    <property type="entry name" value="CRP FAMILY TRANSCRIPTIONAL REGULATORY PROTEIN"/>
    <property type="match status" value="1"/>
</dbReference>
<accession>A0ABW0LTN2</accession>